<name>A0ABT4WYP2_9BACI</name>
<dbReference type="Proteomes" id="UP001211894">
    <property type="component" value="Unassembled WGS sequence"/>
</dbReference>
<dbReference type="InterPro" id="IPR002509">
    <property type="entry name" value="NODB_dom"/>
</dbReference>
<dbReference type="Pfam" id="PF01522">
    <property type="entry name" value="Polysacc_deac_1"/>
    <property type="match status" value="1"/>
</dbReference>
<dbReference type="Gene3D" id="3.20.20.370">
    <property type="entry name" value="Glycoside hydrolase/deacetylase"/>
    <property type="match status" value="1"/>
</dbReference>
<dbReference type="PANTHER" id="PTHR10587">
    <property type="entry name" value="GLYCOSYL TRANSFERASE-RELATED"/>
    <property type="match status" value="1"/>
</dbReference>
<dbReference type="SUPFAM" id="SSF88713">
    <property type="entry name" value="Glycoside hydrolase/deacetylase"/>
    <property type="match status" value="1"/>
</dbReference>
<keyword evidence="3" id="KW-1185">Reference proteome</keyword>
<feature type="domain" description="NodB homology" evidence="1">
    <location>
        <begin position="78"/>
        <end position="262"/>
    </location>
</feature>
<gene>
    <name evidence="2" type="ORF">PJ311_00915</name>
</gene>
<evidence type="ECO:0000313" key="2">
    <source>
        <dbReference type="EMBL" id="MDA7025166.1"/>
    </source>
</evidence>
<evidence type="ECO:0000259" key="1">
    <source>
        <dbReference type="PROSITE" id="PS51677"/>
    </source>
</evidence>
<dbReference type="PANTHER" id="PTHR10587:SF125">
    <property type="entry name" value="POLYSACCHARIDE DEACETYLASE YHEN-RELATED"/>
    <property type="match status" value="1"/>
</dbReference>
<dbReference type="RefSeq" id="WP_271339032.1">
    <property type="nucleotide sequence ID" value="NZ_JAQKAB010000001.1"/>
</dbReference>
<protein>
    <submittedName>
        <fullName evidence="2">Polysaccharide deacetylase</fullName>
    </submittedName>
</protein>
<dbReference type="EMBL" id="JAQKAB010000001">
    <property type="protein sequence ID" value="MDA7025166.1"/>
    <property type="molecule type" value="Genomic_DNA"/>
</dbReference>
<dbReference type="InterPro" id="IPR011330">
    <property type="entry name" value="Glyco_hydro/deAcase_b/a-brl"/>
</dbReference>
<sequence>MPNKRRKNHKLGKIVLGMLTILFITLVCISWDALAGSKTDSTRGSTTTLKHILKDRKIGNQNSVAKKEHTKTPLEIGKVAYLTFDDGPNPIASEKILNLLDKYNAKATFFMLKPHIEQNLDVVKKMVDRGHSVGSHGVTHQVSQIYKSPENFASEMNDTLDVINKTTNSKTHLIRAPYGSKPYITAPYKAVIKRDHFNLWDWTVDSEDWKMANGAFVNNTIQQVNNLVGTRPLVVLMHEKPSTAAHLEELLKYFQKNGYEMKALHDSFEPIQFQ</sequence>
<comment type="caution">
    <text evidence="2">The sequence shown here is derived from an EMBL/GenBank/DDBJ whole genome shotgun (WGS) entry which is preliminary data.</text>
</comment>
<accession>A0ABT4WYP2</accession>
<organism evidence="2 3">
    <name type="scientific">Bacillus changyiensis</name>
    <dbReference type="NCBI Taxonomy" id="3004103"/>
    <lineage>
        <taxon>Bacteria</taxon>
        <taxon>Bacillati</taxon>
        <taxon>Bacillota</taxon>
        <taxon>Bacilli</taxon>
        <taxon>Bacillales</taxon>
        <taxon>Bacillaceae</taxon>
        <taxon>Bacillus</taxon>
    </lineage>
</organism>
<evidence type="ECO:0000313" key="3">
    <source>
        <dbReference type="Proteomes" id="UP001211894"/>
    </source>
</evidence>
<dbReference type="InterPro" id="IPR050248">
    <property type="entry name" value="Polysacc_deacetylase_ArnD"/>
</dbReference>
<dbReference type="PROSITE" id="PS51677">
    <property type="entry name" value="NODB"/>
    <property type="match status" value="1"/>
</dbReference>
<proteinExistence type="predicted"/>
<dbReference type="CDD" id="cd10944">
    <property type="entry name" value="CE4_SmPgdA_like"/>
    <property type="match status" value="1"/>
</dbReference>
<reference evidence="2 3" key="1">
    <citation type="submission" date="2023-01" db="EMBL/GenBank/DDBJ databases">
        <title>Bacillus changyiensis sp. nov., isolated from a coastal deposit.</title>
        <authorList>
            <person name="Xiao G."/>
            <person name="Lai Q."/>
            <person name="Hu Z."/>
            <person name="Shao Z."/>
        </authorList>
    </citation>
    <scope>NUCLEOTIDE SEQUENCE [LARGE SCALE GENOMIC DNA]</scope>
    <source>
        <strain evidence="2 3">CLL-7-23</strain>
    </source>
</reference>